<accession>A0ABD3U507</accession>
<protein>
    <recommendedName>
        <fullName evidence="3">Integrase</fullName>
    </recommendedName>
</protein>
<evidence type="ECO:0000313" key="1">
    <source>
        <dbReference type="EMBL" id="KAL3844502.1"/>
    </source>
</evidence>
<proteinExistence type="predicted"/>
<dbReference type="EMBL" id="JBJXBP010000002">
    <property type="protein sequence ID" value="KAL3844502.1"/>
    <property type="molecule type" value="Genomic_DNA"/>
</dbReference>
<evidence type="ECO:0008006" key="3">
    <source>
        <dbReference type="Google" id="ProtNLM"/>
    </source>
</evidence>
<keyword evidence="2" id="KW-1185">Reference proteome</keyword>
<dbReference type="AlphaFoldDB" id="A0ABD3U507"/>
<dbReference type="Proteomes" id="UP001634393">
    <property type="component" value="Unassembled WGS sequence"/>
</dbReference>
<organism evidence="1 2">
    <name type="scientific">Penstemon smallii</name>
    <dbReference type="NCBI Taxonomy" id="265156"/>
    <lineage>
        <taxon>Eukaryota</taxon>
        <taxon>Viridiplantae</taxon>
        <taxon>Streptophyta</taxon>
        <taxon>Embryophyta</taxon>
        <taxon>Tracheophyta</taxon>
        <taxon>Spermatophyta</taxon>
        <taxon>Magnoliopsida</taxon>
        <taxon>eudicotyledons</taxon>
        <taxon>Gunneridae</taxon>
        <taxon>Pentapetalae</taxon>
        <taxon>asterids</taxon>
        <taxon>lamiids</taxon>
        <taxon>Lamiales</taxon>
        <taxon>Plantaginaceae</taxon>
        <taxon>Cheloneae</taxon>
        <taxon>Penstemon</taxon>
    </lineage>
</organism>
<gene>
    <name evidence="1" type="ORF">ACJIZ3_001905</name>
</gene>
<evidence type="ECO:0000313" key="2">
    <source>
        <dbReference type="Proteomes" id="UP001634393"/>
    </source>
</evidence>
<reference evidence="1 2" key="1">
    <citation type="submission" date="2024-12" db="EMBL/GenBank/DDBJ databases">
        <title>The unique morphological basis and parallel evolutionary history of personate flowers in Penstemon.</title>
        <authorList>
            <person name="Depatie T.H."/>
            <person name="Wessinger C.A."/>
        </authorList>
    </citation>
    <scope>NUCLEOTIDE SEQUENCE [LARGE SCALE GENOMIC DNA]</scope>
    <source>
        <strain evidence="1">WTNN_2</strain>
        <tissue evidence="1">Leaf</tissue>
    </source>
</reference>
<comment type="caution">
    <text evidence="1">The sequence shown here is derived from an EMBL/GenBank/DDBJ whole genome shotgun (WGS) entry which is preliminary data.</text>
</comment>
<sequence length="34" mass="3832">MLRHAFFTFIIKHGGGPLSHLGVTYKDLLTSIFL</sequence>
<name>A0ABD3U507_9LAMI</name>